<evidence type="ECO:0000256" key="2">
    <source>
        <dbReference type="ARBA" id="ARBA00022679"/>
    </source>
</evidence>
<keyword evidence="1 4" id="KW-0328">Glycosyltransferase</keyword>
<reference evidence="4 5" key="1">
    <citation type="submission" date="2024-07" db="EMBL/GenBank/DDBJ databases">
        <title>Novosphingobium kalidii RD2P27.</title>
        <authorList>
            <person name="Sun J.-Q."/>
        </authorList>
    </citation>
    <scope>NUCLEOTIDE SEQUENCE [LARGE SCALE GENOMIC DNA]</scope>
    <source>
        <strain evidence="4 5">RD2P27</strain>
    </source>
</reference>
<dbReference type="RefSeq" id="WP_353983662.1">
    <property type="nucleotide sequence ID" value="NZ_JBEWLY010000013.1"/>
</dbReference>
<dbReference type="GO" id="GO:0016757">
    <property type="term" value="F:glycosyltransferase activity"/>
    <property type="evidence" value="ECO:0007669"/>
    <property type="project" value="UniProtKB-KW"/>
</dbReference>
<dbReference type="Pfam" id="PF00534">
    <property type="entry name" value="Glycos_transf_1"/>
    <property type="match status" value="1"/>
</dbReference>
<name>A0ABV2D017_9SPHN</name>
<dbReference type="Gene3D" id="3.40.50.2000">
    <property type="entry name" value="Glycogen Phosphorylase B"/>
    <property type="match status" value="2"/>
</dbReference>
<dbReference type="EMBL" id="JBEWLY010000013">
    <property type="protein sequence ID" value="MET1755185.1"/>
    <property type="molecule type" value="Genomic_DNA"/>
</dbReference>
<keyword evidence="2 4" id="KW-0808">Transferase</keyword>
<evidence type="ECO:0000256" key="1">
    <source>
        <dbReference type="ARBA" id="ARBA00022676"/>
    </source>
</evidence>
<evidence type="ECO:0000313" key="5">
    <source>
        <dbReference type="Proteomes" id="UP001548713"/>
    </source>
</evidence>
<gene>
    <name evidence="4" type="ORF">ABVV53_06920</name>
</gene>
<evidence type="ECO:0000259" key="3">
    <source>
        <dbReference type="Pfam" id="PF00534"/>
    </source>
</evidence>
<feature type="domain" description="Glycosyl transferase family 1" evidence="3">
    <location>
        <begin position="165"/>
        <end position="325"/>
    </location>
</feature>
<sequence>MRVLVIGGTVAHHGGVVAFCQRSREALAATPSDIELDLVAADSAFLPVWRLPAFLLRALRLVRRHGGKAGGVWVQYVNLPDLAYVLLARLMGHRVMVTPHLGSNWRSQSHPMLRQISKLILGRASRLALISSTQELEIALPPGVPRSYIRTFLPTPLWAELDPGSKGEAIQLIHSGRLSAGKGTFLFVDLCAALRDRGTPFFARITGGANRATMAELEARIAQHGLKDHIQILGHVPEAEQLRLLRASDVLVHLSRIDSYPLIVLEALACGVFPVCMELAGARDMIETYAGKLVSEEAPVEEATAFLSNIEPARLRSQAIEAAQKVREDYDWSNCVALLRQAMTATF</sequence>
<protein>
    <submittedName>
        <fullName evidence="4">Glycosyltransferase</fullName>
        <ecNumber evidence="4">2.4.-.-</ecNumber>
    </submittedName>
</protein>
<evidence type="ECO:0000313" key="4">
    <source>
        <dbReference type="EMBL" id="MET1755185.1"/>
    </source>
</evidence>
<proteinExistence type="predicted"/>
<dbReference type="EC" id="2.4.-.-" evidence="4"/>
<comment type="caution">
    <text evidence="4">The sequence shown here is derived from an EMBL/GenBank/DDBJ whole genome shotgun (WGS) entry which is preliminary data.</text>
</comment>
<dbReference type="CDD" id="cd03801">
    <property type="entry name" value="GT4_PimA-like"/>
    <property type="match status" value="1"/>
</dbReference>
<organism evidence="4 5">
    <name type="scientific">Novosphingobium kalidii</name>
    <dbReference type="NCBI Taxonomy" id="3230299"/>
    <lineage>
        <taxon>Bacteria</taxon>
        <taxon>Pseudomonadati</taxon>
        <taxon>Pseudomonadota</taxon>
        <taxon>Alphaproteobacteria</taxon>
        <taxon>Sphingomonadales</taxon>
        <taxon>Sphingomonadaceae</taxon>
        <taxon>Novosphingobium</taxon>
    </lineage>
</organism>
<dbReference type="InterPro" id="IPR001296">
    <property type="entry name" value="Glyco_trans_1"/>
</dbReference>
<keyword evidence="5" id="KW-1185">Reference proteome</keyword>
<dbReference type="Proteomes" id="UP001548713">
    <property type="component" value="Unassembled WGS sequence"/>
</dbReference>
<accession>A0ABV2D017</accession>
<dbReference type="PANTHER" id="PTHR12526:SF510">
    <property type="entry name" value="D-INOSITOL 3-PHOSPHATE GLYCOSYLTRANSFERASE"/>
    <property type="match status" value="1"/>
</dbReference>
<dbReference type="SUPFAM" id="SSF53756">
    <property type="entry name" value="UDP-Glycosyltransferase/glycogen phosphorylase"/>
    <property type="match status" value="1"/>
</dbReference>
<dbReference type="PANTHER" id="PTHR12526">
    <property type="entry name" value="GLYCOSYLTRANSFERASE"/>
    <property type="match status" value="1"/>
</dbReference>